<dbReference type="EMBL" id="JAEPRD010000011">
    <property type="protein sequence ID" value="KAG2210470.1"/>
    <property type="molecule type" value="Genomic_DNA"/>
</dbReference>
<organism evidence="2 3">
    <name type="scientific">Mucor saturninus</name>
    <dbReference type="NCBI Taxonomy" id="64648"/>
    <lineage>
        <taxon>Eukaryota</taxon>
        <taxon>Fungi</taxon>
        <taxon>Fungi incertae sedis</taxon>
        <taxon>Mucoromycota</taxon>
        <taxon>Mucoromycotina</taxon>
        <taxon>Mucoromycetes</taxon>
        <taxon>Mucorales</taxon>
        <taxon>Mucorineae</taxon>
        <taxon>Mucoraceae</taxon>
        <taxon>Mucor</taxon>
    </lineage>
</organism>
<dbReference type="PANTHER" id="PTHR37329">
    <property type="entry name" value="KINETOCHORE PROTEIN SOS7"/>
    <property type="match status" value="1"/>
</dbReference>
<feature type="coiled-coil region" evidence="1">
    <location>
        <begin position="97"/>
        <end position="131"/>
    </location>
</feature>
<feature type="coiled-coil region" evidence="1">
    <location>
        <begin position="176"/>
        <end position="224"/>
    </location>
</feature>
<dbReference type="OrthoDB" id="18959at2759"/>
<gene>
    <name evidence="2" type="ORF">INT47_002412</name>
</gene>
<dbReference type="GO" id="GO:0051315">
    <property type="term" value="P:attachment of mitotic spindle microtubules to kinetochore"/>
    <property type="evidence" value="ECO:0007669"/>
    <property type="project" value="TreeGrafter"/>
</dbReference>
<dbReference type="GO" id="GO:0034501">
    <property type="term" value="P:protein localization to kinetochore"/>
    <property type="evidence" value="ECO:0007669"/>
    <property type="project" value="InterPro"/>
</dbReference>
<reference evidence="2" key="1">
    <citation type="submission" date="2020-12" db="EMBL/GenBank/DDBJ databases">
        <title>Metabolic potential, ecology and presence of endohyphal bacteria is reflected in genomic diversity of Mucoromycotina.</title>
        <authorList>
            <person name="Muszewska A."/>
            <person name="Okrasinska A."/>
            <person name="Steczkiewicz K."/>
            <person name="Drgas O."/>
            <person name="Orlowska M."/>
            <person name="Perlinska-Lenart U."/>
            <person name="Aleksandrzak-Piekarczyk T."/>
            <person name="Szatraj K."/>
            <person name="Zielenkiewicz U."/>
            <person name="Pilsyk S."/>
            <person name="Malc E."/>
            <person name="Mieczkowski P."/>
            <person name="Kruszewska J.S."/>
            <person name="Biernat P."/>
            <person name="Pawlowska J."/>
        </authorList>
    </citation>
    <scope>NUCLEOTIDE SEQUENCE</scope>
    <source>
        <strain evidence="2">WA0000017839</strain>
    </source>
</reference>
<dbReference type="Proteomes" id="UP000603453">
    <property type="component" value="Unassembled WGS sequence"/>
</dbReference>
<evidence type="ECO:0000313" key="2">
    <source>
        <dbReference type="EMBL" id="KAG2210470.1"/>
    </source>
</evidence>
<evidence type="ECO:0000256" key="1">
    <source>
        <dbReference type="SAM" id="Coils"/>
    </source>
</evidence>
<dbReference type="GO" id="GO:0000776">
    <property type="term" value="C:kinetochore"/>
    <property type="evidence" value="ECO:0007669"/>
    <property type="project" value="InterPro"/>
</dbReference>
<dbReference type="PANTHER" id="PTHR37329:SF1">
    <property type="entry name" value="KINETOCHORE PROTEIN SOS7"/>
    <property type="match status" value="1"/>
</dbReference>
<dbReference type="InterPro" id="IPR037475">
    <property type="entry name" value="Sos7"/>
</dbReference>
<protein>
    <submittedName>
        <fullName evidence="2">Uncharacterized protein</fullName>
    </submittedName>
</protein>
<comment type="caution">
    <text evidence="2">The sequence shown here is derived from an EMBL/GenBank/DDBJ whole genome shotgun (WGS) entry which is preliminary data.</text>
</comment>
<feature type="coiled-coil region" evidence="1">
    <location>
        <begin position="10"/>
        <end position="37"/>
    </location>
</feature>
<proteinExistence type="predicted"/>
<accession>A0A8H7V7V1</accession>
<dbReference type="AlphaFoldDB" id="A0A8H7V7V1"/>
<sequence length="302" mass="35283">MQALNRPNDLEETARQCDELRHLRSDLNENQRSYQEKIRTIPSNRPPYSKAYHIELENYKKYFHDNLEKNFMNHYAKSNFLQCMFQEPPAHINQQILSDTEAANQTLRKNLQNYTSNINKLKNSIAETANLIKKDSAKSAEIEHALSKVFAMEVEINRMKKSSHSDMSVEEAMDILAKQSEDLALINKQVNDTRDQVDDLEWKVQKKRRERDALKERLAKVASLKETTIQSSSERDPQTERDYKDYKKAVELCKSIHCVESFDNKSYSHARIIFAQPYDAILDIQINLQKDVITNANVSHEF</sequence>
<keyword evidence="3" id="KW-1185">Reference proteome</keyword>
<evidence type="ECO:0000313" key="3">
    <source>
        <dbReference type="Proteomes" id="UP000603453"/>
    </source>
</evidence>
<name>A0A8H7V7V1_9FUNG</name>
<keyword evidence="1" id="KW-0175">Coiled coil</keyword>